<gene>
    <name evidence="1" type="ORF">BDZ85DRAFT_254586</name>
</gene>
<reference evidence="2" key="1">
    <citation type="journal article" date="2020" name="Stud. Mycol.">
        <title>101 Dothideomycetes genomes: A test case for predicting lifestyles and emergence of pathogens.</title>
        <authorList>
            <person name="Haridas S."/>
            <person name="Albert R."/>
            <person name="Binder M."/>
            <person name="Bloem J."/>
            <person name="LaButti K."/>
            <person name="Salamov A."/>
            <person name="Andreopoulos B."/>
            <person name="Baker S."/>
            <person name="Barry K."/>
            <person name="Bills G."/>
            <person name="Bluhm B."/>
            <person name="Cannon C."/>
            <person name="Castanera R."/>
            <person name="Culley D."/>
            <person name="Daum C."/>
            <person name="Ezra D."/>
            <person name="Gonzalez J."/>
            <person name="Henrissat B."/>
            <person name="Kuo A."/>
            <person name="Liang C."/>
            <person name="Lipzen A."/>
            <person name="Lutzoni F."/>
            <person name="Magnuson J."/>
            <person name="Mondo S."/>
            <person name="Nolan M."/>
            <person name="Ohm R."/>
            <person name="Pangilinan J."/>
            <person name="Park H.-J."/>
            <person name="Ramirez L."/>
            <person name="Alfaro M."/>
            <person name="Sun H."/>
            <person name="Tritt A."/>
            <person name="Yoshinaga Y."/>
            <person name="Zwiers L.-H."/>
            <person name="Turgeon B."/>
            <person name="Goodwin S."/>
            <person name="Spatafora J."/>
            <person name="Crous P."/>
            <person name="Grigoriev I."/>
        </authorList>
    </citation>
    <scope>NUCLEOTIDE SEQUENCE [LARGE SCALE GENOMIC DNA]</scope>
    <source>
        <strain evidence="2">CECT 20119</strain>
    </source>
</reference>
<dbReference type="PROSITE" id="PS51257">
    <property type="entry name" value="PROKAR_LIPOPROTEIN"/>
    <property type="match status" value="1"/>
</dbReference>
<protein>
    <submittedName>
        <fullName evidence="1">Uncharacterized protein</fullName>
    </submittedName>
</protein>
<accession>A0A6A6GPS0</accession>
<keyword evidence="2" id="KW-1185">Reference proteome</keyword>
<dbReference type="EMBL" id="ML992501">
    <property type="protein sequence ID" value="KAF2227618.1"/>
    <property type="molecule type" value="Genomic_DNA"/>
</dbReference>
<name>A0A6A6GPS0_9PEZI</name>
<sequence length="89" mass="9378">MVCVRFVSFLCLVALFSCSLVWLAVCSTLSRFPLLFSPGLFPCSSCHFLFDMLPGIATSDDSSGPASCGQSLDGGCARPLSHQSSSLPP</sequence>
<evidence type="ECO:0000313" key="2">
    <source>
        <dbReference type="Proteomes" id="UP000799538"/>
    </source>
</evidence>
<proteinExistence type="predicted"/>
<dbReference type="AlphaFoldDB" id="A0A6A6GPS0"/>
<organism evidence="1 2">
    <name type="scientific">Elsinoe ampelina</name>
    <dbReference type="NCBI Taxonomy" id="302913"/>
    <lineage>
        <taxon>Eukaryota</taxon>
        <taxon>Fungi</taxon>
        <taxon>Dikarya</taxon>
        <taxon>Ascomycota</taxon>
        <taxon>Pezizomycotina</taxon>
        <taxon>Dothideomycetes</taxon>
        <taxon>Dothideomycetidae</taxon>
        <taxon>Myriangiales</taxon>
        <taxon>Elsinoaceae</taxon>
        <taxon>Elsinoe</taxon>
    </lineage>
</organism>
<evidence type="ECO:0000313" key="1">
    <source>
        <dbReference type="EMBL" id="KAF2227618.1"/>
    </source>
</evidence>
<dbReference type="Proteomes" id="UP000799538">
    <property type="component" value="Unassembled WGS sequence"/>
</dbReference>